<dbReference type="AlphaFoldDB" id="A0A9K3DCD7"/>
<gene>
    <name evidence="1" type="ORF">KIPB_014497</name>
</gene>
<sequence>MDGGYAGYIKQIKAGGYDKTAMIRSIMKDTNLSSEEKQKLHK</sequence>
<feature type="non-terminal residue" evidence="1">
    <location>
        <position position="1"/>
    </location>
</feature>
<keyword evidence="2" id="KW-1185">Reference proteome</keyword>
<comment type="caution">
    <text evidence="1">The sequence shown here is derived from an EMBL/GenBank/DDBJ whole genome shotgun (WGS) entry which is preliminary data.</text>
</comment>
<dbReference type="Proteomes" id="UP000265618">
    <property type="component" value="Unassembled WGS sequence"/>
</dbReference>
<accession>A0A9K3DCD7</accession>
<organism evidence="1 2">
    <name type="scientific">Kipferlia bialata</name>
    <dbReference type="NCBI Taxonomy" id="797122"/>
    <lineage>
        <taxon>Eukaryota</taxon>
        <taxon>Metamonada</taxon>
        <taxon>Carpediemonas-like organisms</taxon>
        <taxon>Kipferlia</taxon>
    </lineage>
</organism>
<evidence type="ECO:0000313" key="1">
    <source>
        <dbReference type="EMBL" id="GIQ91309.1"/>
    </source>
</evidence>
<reference evidence="1 2" key="1">
    <citation type="journal article" date="2018" name="PLoS ONE">
        <title>The draft genome of Kipferlia bialata reveals reductive genome evolution in fornicate parasites.</title>
        <authorList>
            <person name="Tanifuji G."/>
            <person name="Takabayashi S."/>
            <person name="Kume K."/>
            <person name="Takagi M."/>
            <person name="Nakayama T."/>
            <person name="Kamikawa R."/>
            <person name="Inagaki Y."/>
            <person name="Hashimoto T."/>
        </authorList>
    </citation>
    <scope>NUCLEOTIDE SEQUENCE [LARGE SCALE GENOMIC DNA]</scope>
    <source>
        <strain evidence="1">NY0173</strain>
    </source>
</reference>
<protein>
    <submittedName>
        <fullName evidence="1">Uncharacterized protein</fullName>
    </submittedName>
</protein>
<evidence type="ECO:0000313" key="2">
    <source>
        <dbReference type="Proteomes" id="UP000265618"/>
    </source>
</evidence>
<proteinExistence type="predicted"/>
<dbReference type="EMBL" id="BDIP01007482">
    <property type="protein sequence ID" value="GIQ91309.1"/>
    <property type="molecule type" value="Genomic_DNA"/>
</dbReference>
<name>A0A9K3DCD7_9EUKA</name>